<dbReference type="Proteomes" id="UP000323653">
    <property type="component" value="Chromosome"/>
</dbReference>
<name>A0A5C0VHU6_9SPHI</name>
<organism evidence="1 2">
    <name type="scientific">Pedobacter aquae</name>
    <dbReference type="NCBI Taxonomy" id="2605747"/>
    <lineage>
        <taxon>Bacteria</taxon>
        <taxon>Pseudomonadati</taxon>
        <taxon>Bacteroidota</taxon>
        <taxon>Sphingobacteriia</taxon>
        <taxon>Sphingobacteriales</taxon>
        <taxon>Sphingobacteriaceae</taxon>
        <taxon>Pedobacter</taxon>
    </lineage>
</organism>
<evidence type="ECO:0000313" key="1">
    <source>
        <dbReference type="EMBL" id="QEK52056.1"/>
    </source>
</evidence>
<gene>
    <name evidence="1" type="ORF">FYC62_10610</name>
</gene>
<keyword evidence="2" id="KW-1185">Reference proteome</keyword>
<proteinExistence type="predicted"/>
<evidence type="ECO:0008006" key="3">
    <source>
        <dbReference type="Google" id="ProtNLM"/>
    </source>
</evidence>
<accession>A0A5C0VHU6</accession>
<dbReference type="PANTHER" id="PTHR39206:SF1">
    <property type="entry name" value="SLL8004 PROTEIN"/>
    <property type="match status" value="1"/>
</dbReference>
<dbReference type="SUPFAM" id="SSF52540">
    <property type="entry name" value="P-loop containing nucleoside triphosphate hydrolases"/>
    <property type="match status" value="1"/>
</dbReference>
<protein>
    <recommendedName>
        <fullName evidence="3">UDP-N-acetylglucosamine kinase</fullName>
    </recommendedName>
</protein>
<dbReference type="InterPro" id="IPR027417">
    <property type="entry name" value="P-loop_NTPase"/>
</dbReference>
<dbReference type="PANTHER" id="PTHR39206">
    <property type="entry name" value="SLL8004 PROTEIN"/>
    <property type="match status" value="1"/>
</dbReference>
<dbReference type="EMBL" id="CP043329">
    <property type="protein sequence ID" value="QEK52056.1"/>
    <property type="molecule type" value="Genomic_DNA"/>
</dbReference>
<dbReference type="Gene3D" id="3.40.50.300">
    <property type="entry name" value="P-loop containing nucleotide triphosphate hydrolases"/>
    <property type="match status" value="1"/>
</dbReference>
<dbReference type="AlphaFoldDB" id="A0A5C0VHU6"/>
<dbReference type="KEGG" id="pej:FYC62_10610"/>
<reference evidence="1 2" key="1">
    <citation type="submission" date="2019-08" db="EMBL/GenBank/DDBJ databases">
        <title>Pedobacter sp. nov., isolated from Han river, South Korea.</title>
        <authorList>
            <person name="Lee D.-H."/>
            <person name="Kim Y.-S."/>
            <person name="Hwang E.-M."/>
            <person name="Le Tran T.C."/>
            <person name="Cha C.-J."/>
        </authorList>
    </citation>
    <scope>NUCLEOTIDE SEQUENCE [LARGE SCALE GENOMIC DNA]</scope>
    <source>
        <strain evidence="1 2">CJ43</strain>
    </source>
</reference>
<sequence length="201" mass="22577">MIRPQLYVFAGPNGAGKSTLSASMVSPGTSVFDGDIVFQNLKNIYTDLDESLLWANVNDVAFAKWKETSLSSGADAAFETNFRSKEIIKTVERFATTGFETRLFFMGLDSVEASIDRVKLRVAKGGHNVSLEYININYIKSLENLYRYYSFFTSVHLFQNFSPPHEQVIMTPLMNIHCGQIVEVNQILPDWAAHLHSLIVA</sequence>
<evidence type="ECO:0000313" key="2">
    <source>
        <dbReference type="Proteomes" id="UP000323653"/>
    </source>
</evidence>